<dbReference type="EMBL" id="CALNXJ010000003">
    <property type="protein sequence ID" value="CAH3036678.1"/>
    <property type="molecule type" value="Genomic_DNA"/>
</dbReference>
<evidence type="ECO:0000313" key="4">
    <source>
        <dbReference type="Proteomes" id="UP001159428"/>
    </source>
</evidence>
<evidence type="ECO:0000256" key="1">
    <source>
        <dbReference type="SAM" id="MobiDB-lite"/>
    </source>
</evidence>
<evidence type="ECO:0000259" key="2">
    <source>
        <dbReference type="Pfam" id="PF13873"/>
    </source>
</evidence>
<proteinExistence type="predicted"/>
<accession>A0AAU9VV17</accession>
<organism evidence="3 4">
    <name type="scientific">Pocillopora meandrina</name>
    <dbReference type="NCBI Taxonomy" id="46732"/>
    <lineage>
        <taxon>Eukaryota</taxon>
        <taxon>Metazoa</taxon>
        <taxon>Cnidaria</taxon>
        <taxon>Anthozoa</taxon>
        <taxon>Hexacorallia</taxon>
        <taxon>Scleractinia</taxon>
        <taxon>Astrocoeniina</taxon>
        <taxon>Pocilloporidae</taxon>
        <taxon>Pocillopora</taxon>
    </lineage>
</organism>
<evidence type="ECO:0000313" key="3">
    <source>
        <dbReference type="EMBL" id="CAH3036678.1"/>
    </source>
</evidence>
<dbReference type="AlphaFoldDB" id="A0AAU9VV17"/>
<feature type="non-terminal residue" evidence="3">
    <location>
        <position position="1"/>
    </location>
</feature>
<feature type="region of interest" description="Disordered" evidence="1">
    <location>
        <begin position="126"/>
        <end position="156"/>
    </location>
</feature>
<keyword evidence="4" id="KW-1185">Reference proteome</keyword>
<comment type="caution">
    <text evidence="3">The sequence shown here is derived from an EMBL/GenBank/DDBJ whole genome shotgun (WGS) entry which is preliminary data.</text>
</comment>
<name>A0AAU9VV17_9CNID</name>
<sequence>LSSKSQKLLLAQLVRDNKSVVLAPFSSTITKKAKQEAWESILRQLNGVGANVDNMKTLRDVIWANIRRGTIKKVSDSKKTGAGGSELTELDDTVLDILGRESANLEPVKVEDTPIVFESEEVVCTTPETEDAKEKHETKPSAKPKEAKEDKTSVFQKPTIKSKKGLKKATVSSTAELEDILRIRKRKLLLECSKLSLEIKIMKKDFEAMD</sequence>
<feature type="compositionally biased region" description="Basic and acidic residues" evidence="1">
    <location>
        <begin position="130"/>
        <end position="152"/>
    </location>
</feature>
<dbReference type="InterPro" id="IPR028002">
    <property type="entry name" value="Myb_DNA-bind_5"/>
</dbReference>
<dbReference type="Proteomes" id="UP001159428">
    <property type="component" value="Unassembled WGS sequence"/>
</dbReference>
<reference evidence="3 4" key="1">
    <citation type="submission" date="2022-05" db="EMBL/GenBank/DDBJ databases">
        <authorList>
            <consortium name="Genoscope - CEA"/>
            <person name="William W."/>
        </authorList>
    </citation>
    <scope>NUCLEOTIDE SEQUENCE [LARGE SCALE GENOMIC DNA]</scope>
</reference>
<gene>
    <name evidence="3" type="ORF">PMEA_00017042</name>
</gene>
<protein>
    <recommendedName>
        <fullName evidence="2">Myb/SANT-like DNA-binding domain-containing protein</fullName>
    </recommendedName>
</protein>
<feature type="domain" description="Myb/SANT-like DNA-binding" evidence="2">
    <location>
        <begin position="3"/>
        <end position="74"/>
    </location>
</feature>
<dbReference type="Pfam" id="PF13873">
    <property type="entry name" value="Myb_DNA-bind_5"/>
    <property type="match status" value="1"/>
</dbReference>